<organism evidence="2 3">
    <name type="scientific">Streptomyces lunaelactis</name>
    <dbReference type="NCBI Taxonomy" id="1535768"/>
    <lineage>
        <taxon>Bacteria</taxon>
        <taxon>Bacillati</taxon>
        <taxon>Actinomycetota</taxon>
        <taxon>Actinomycetes</taxon>
        <taxon>Kitasatosporales</taxon>
        <taxon>Streptomycetaceae</taxon>
        <taxon>Streptomyces</taxon>
    </lineage>
</organism>
<sequence length="76" mass="8170">MSGTDEVAFLSLPLDADLEEPTAARPSISGFPFGRSYGPRGRQSGRMCEPPHFPRAPHLSGQVKPKSGHGRPVITE</sequence>
<accession>A0A2R4T5I2</accession>
<feature type="region of interest" description="Disordered" evidence="1">
    <location>
        <begin position="21"/>
        <end position="76"/>
    </location>
</feature>
<reference evidence="2 3" key="1">
    <citation type="submission" date="2018-01" db="EMBL/GenBank/DDBJ databases">
        <title>Complete genome sequence of Streptomyces lunaelactis MM109T, a Ferroverdin A producer isolated from cave moonmilk deposits.</title>
        <authorList>
            <person name="Naome A."/>
            <person name="Martinet L."/>
            <person name="Maciejewska M."/>
            <person name="Anderssen S."/>
            <person name="Adam D."/>
            <person name="Tenconi E."/>
            <person name="Deflandre B."/>
            <person name="Arguelles-Arias A."/>
            <person name="Calusinska M."/>
            <person name="Copieters W."/>
            <person name="Karim L."/>
            <person name="Hanikenne M."/>
            <person name="Baurain D."/>
            <person name="van Wezel G."/>
            <person name="Smargiasso N."/>
            <person name="de Pauw E."/>
            <person name="Delfosse P."/>
            <person name="Rigali S."/>
        </authorList>
    </citation>
    <scope>NUCLEOTIDE SEQUENCE [LARGE SCALE GENOMIC DNA]</scope>
    <source>
        <strain evidence="2 3">MM109</strain>
    </source>
</reference>
<evidence type="ECO:0000313" key="3">
    <source>
        <dbReference type="Proteomes" id="UP000244201"/>
    </source>
</evidence>
<evidence type="ECO:0000256" key="1">
    <source>
        <dbReference type="SAM" id="MobiDB-lite"/>
    </source>
</evidence>
<dbReference type="EMBL" id="CP026304">
    <property type="protein sequence ID" value="AVZ74382.1"/>
    <property type="molecule type" value="Genomic_DNA"/>
</dbReference>
<dbReference type="GeneID" id="55657860"/>
<dbReference type="AlphaFoldDB" id="A0A2R4T5I2"/>
<name>A0A2R4T5I2_9ACTN</name>
<dbReference type="KEGG" id="slk:SLUN_21660"/>
<protein>
    <submittedName>
        <fullName evidence="2">Uncharacterized protein</fullName>
    </submittedName>
</protein>
<keyword evidence="3" id="KW-1185">Reference proteome</keyword>
<evidence type="ECO:0000313" key="2">
    <source>
        <dbReference type="EMBL" id="AVZ74382.1"/>
    </source>
</evidence>
<proteinExistence type="predicted"/>
<dbReference type="RefSeq" id="WP_108150782.1">
    <property type="nucleotide sequence ID" value="NZ_CP026304.1"/>
</dbReference>
<dbReference type="Proteomes" id="UP000244201">
    <property type="component" value="Chromosome"/>
</dbReference>
<gene>
    <name evidence="2" type="ORF">SLUN_21660</name>
</gene>